<protein>
    <submittedName>
        <fullName evidence="2">Uncharacterized protein</fullName>
    </submittedName>
</protein>
<gene>
    <name evidence="2" type="ORF">THAOC_14753</name>
</gene>
<dbReference type="Proteomes" id="UP000266841">
    <property type="component" value="Unassembled WGS sequence"/>
</dbReference>
<proteinExistence type="predicted"/>
<evidence type="ECO:0000313" key="2">
    <source>
        <dbReference type="EMBL" id="EJK64509.1"/>
    </source>
</evidence>
<dbReference type="AlphaFoldDB" id="K0SHQ1"/>
<evidence type="ECO:0000256" key="1">
    <source>
        <dbReference type="SAM" id="MobiDB-lite"/>
    </source>
</evidence>
<evidence type="ECO:0000313" key="3">
    <source>
        <dbReference type="Proteomes" id="UP000266841"/>
    </source>
</evidence>
<name>K0SHQ1_THAOC</name>
<accession>K0SHQ1</accession>
<comment type="caution">
    <text evidence="2">The sequence shown here is derived from an EMBL/GenBank/DDBJ whole genome shotgun (WGS) entry which is preliminary data.</text>
</comment>
<sequence length="396" mass="41792">MYRLIVAWIESGRLRLADGLVSWEVPESPGKGKTAAAQVCLTDDPPASHHSEAASEFGEAVDGHFGTSTKNRHKTTGINTKLQESAEAARHEGDFEAPPPAAEGDDVLSDVAGLEEELEAVGGDTTTKRSPAPKFGGAERISAMRQTRTSVPGGASHAVEPRGLYSPARRLVAGRNLSLTRGLTSTSTRTRYHGRPDPGRVPWRTCRSAGGPSRGTEGRAGYRPRGTALGGSSSSWGVAPSSALVGLRGSRSPWSTPGHGRFFGFLSGLVVNGAESSRSGRSAVRVHDGAVCAISSGFVDDEAPAKDADEESGAQAHFRELLPHSSVQLLQTGTSEALGHELHNVLAIPVHQLVAHPGSPPHRHGMALLSRGDGAPTPISFWHWTEVFQTTTRNTK</sequence>
<reference evidence="2 3" key="1">
    <citation type="journal article" date="2012" name="Genome Biol.">
        <title>Genome and low-iron response of an oceanic diatom adapted to chronic iron limitation.</title>
        <authorList>
            <person name="Lommer M."/>
            <person name="Specht M."/>
            <person name="Roy A.S."/>
            <person name="Kraemer L."/>
            <person name="Andreson R."/>
            <person name="Gutowska M.A."/>
            <person name="Wolf J."/>
            <person name="Bergner S.V."/>
            <person name="Schilhabel M.B."/>
            <person name="Klostermeier U.C."/>
            <person name="Beiko R.G."/>
            <person name="Rosenstiel P."/>
            <person name="Hippler M."/>
            <person name="Laroche J."/>
        </authorList>
    </citation>
    <scope>NUCLEOTIDE SEQUENCE [LARGE SCALE GENOMIC DNA]</scope>
    <source>
        <strain evidence="2 3">CCMP1005</strain>
    </source>
</reference>
<dbReference type="EMBL" id="AGNL01017180">
    <property type="protein sequence ID" value="EJK64509.1"/>
    <property type="molecule type" value="Genomic_DNA"/>
</dbReference>
<keyword evidence="3" id="KW-1185">Reference proteome</keyword>
<feature type="region of interest" description="Disordered" evidence="1">
    <location>
        <begin position="46"/>
        <end position="106"/>
    </location>
</feature>
<feature type="region of interest" description="Disordered" evidence="1">
    <location>
        <begin position="118"/>
        <end position="139"/>
    </location>
</feature>
<feature type="region of interest" description="Disordered" evidence="1">
    <location>
        <begin position="184"/>
        <end position="223"/>
    </location>
</feature>
<organism evidence="2 3">
    <name type="scientific">Thalassiosira oceanica</name>
    <name type="common">Marine diatom</name>
    <dbReference type="NCBI Taxonomy" id="159749"/>
    <lineage>
        <taxon>Eukaryota</taxon>
        <taxon>Sar</taxon>
        <taxon>Stramenopiles</taxon>
        <taxon>Ochrophyta</taxon>
        <taxon>Bacillariophyta</taxon>
        <taxon>Coscinodiscophyceae</taxon>
        <taxon>Thalassiosirophycidae</taxon>
        <taxon>Thalassiosirales</taxon>
        <taxon>Thalassiosiraceae</taxon>
        <taxon>Thalassiosira</taxon>
    </lineage>
</organism>